<evidence type="ECO:0000313" key="1">
    <source>
        <dbReference type="EMBL" id="KGM03853.1"/>
    </source>
</evidence>
<dbReference type="AlphaFoldDB" id="A0A0A0BCD8"/>
<sequence>MLAGAHCREAVRLRGALQVDLGPEFEVVLDLWEVPPP</sequence>
<proteinExistence type="predicted"/>
<dbReference type="Proteomes" id="UP000029833">
    <property type="component" value="Unassembled WGS sequence"/>
</dbReference>
<comment type="caution">
    <text evidence="1">The sequence shown here is derived from an EMBL/GenBank/DDBJ whole genome shotgun (WGS) entry which is preliminary data.</text>
</comment>
<evidence type="ECO:0000313" key="2">
    <source>
        <dbReference type="Proteomes" id="UP000029833"/>
    </source>
</evidence>
<dbReference type="STRING" id="1408250.Q760_10220"/>
<name>A0A0A0BCD8_9CELL</name>
<accession>A0A0A0BCD8</accession>
<gene>
    <name evidence="1" type="ORF">Q760_10220</name>
</gene>
<keyword evidence="2" id="KW-1185">Reference proteome</keyword>
<dbReference type="EMBL" id="AXNT01000003">
    <property type="protein sequence ID" value="KGM03853.1"/>
    <property type="molecule type" value="Genomic_DNA"/>
</dbReference>
<organism evidence="1 2">
    <name type="scientific">Cellulomonas cellasea DSM 20118</name>
    <dbReference type="NCBI Taxonomy" id="1408250"/>
    <lineage>
        <taxon>Bacteria</taxon>
        <taxon>Bacillati</taxon>
        <taxon>Actinomycetota</taxon>
        <taxon>Actinomycetes</taxon>
        <taxon>Micrococcales</taxon>
        <taxon>Cellulomonadaceae</taxon>
        <taxon>Cellulomonas</taxon>
    </lineage>
</organism>
<protein>
    <submittedName>
        <fullName evidence="1">Uncharacterized protein</fullName>
    </submittedName>
</protein>
<reference evidence="1 2" key="1">
    <citation type="submission" date="2013-10" db="EMBL/GenBank/DDBJ databases">
        <authorList>
            <person name="Wang G."/>
            <person name="Zhuang W."/>
        </authorList>
    </citation>
    <scope>NUCLEOTIDE SEQUENCE [LARGE SCALE GENOMIC DNA]</scope>
    <source>
        <strain evidence="1 2">DSM 20118</strain>
    </source>
</reference>